<proteinExistence type="predicted"/>
<accession>A0ABR3UBR2</accession>
<evidence type="ECO:0000313" key="4">
    <source>
        <dbReference type="Proteomes" id="UP001578633"/>
    </source>
</evidence>
<evidence type="ECO:0000313" key="3">
    <source>
        <dbReference type="EMBL" id="KAL1793430.1"/>
    </source>
</evidence>
<dbReference type="RefSeq" id="XP_069304014.1">
    <property type="nucleotide sequence ID" value="XM_069454582.1"/>
</dbReference>
<sequence length="451" mass="50906">MDPPNKLPQRKPSILGMHNKYRSASRTTSDSTRPLAPTSSKPPSSRPECRHTGLRSFFSKSREPEAHFPVLTHPSPSLPAIPKFTKAFANALNSTQLCDFLVWMLYHDIVELPEAPEAWYKWINNVEMRGWVALGEFLAKIQATGAAYEFDLIVLDSICDRIGLPRSTVHTLLIRFADPDKMKYSSLVIDGRSLQDDDVTRLKTLETAHSKLHDLYKLAIHLKPQQGSQYKKWLVVIQERLRAFSLQVVGPRIAHLQTGKPLTTVATSEQLPKDVIEGIKMKCLYEAMQQERSVPLERYRIYPAQTGLAYPISQPFSPSIDDEVERARSHAIELMVKNCELRSQIAVLQQDKERLTEANEKLAQKFARLQATKPTGYIRTPPDNIAEDGENKEDQPMALHAPPLSRRRRSVSTGDIGALTTVLGQSLSVTTDHRQDSEILAYKYEDTSSSL</sequence>
<feature type="region of interest" description="Disordered" evidence="2">
    <location>
        <begin position="1"/>
        <end position="51"/>
    </location>
</feature>
<organism evidence="3 4">
    <name type="scientific">Alternaria dauci</name>
    <dbReference type="NCBI Taxonomy" id="48095"/>
    <lineage>
        <taxon>Eukaryota</taxon>
        <taxon>Fungi</taxon>
        <taxon>Dikarya</taxon>
        <taxon>Ascomycota</taxon>
        <taxon>Pezizomycotina</taxon>
        <taxon>Dothideomycetes</taxon>
        <taxon>Pleosporomycetidae</taxon>
        <taxon>Pleosporales</taxon>
        <taxon>Pleosporineae</taxon>
        <taxon>Pleosporaceae</taxon>
        <taxon>Alternaria</taxon>
        <taxon>Alternaria sect. Porri</taxon>
    </lineage>
</organism>
<dbReference type="GeneID" id="96088734"/>
<name>A0ABR3UBR2_9PLEO</name>
<keyword evidence="1" id="KW-0175">Coiled coil</keyword>
<evidence type="ECO:0000256" key="2">
    <source>
        <dbReference type="SAM" id="MobiDB-lite"/>
    </source>
</evidence>
<evidence type="ECO:0000256" key="1">
    <source>
        <dbReference type="SAM" id="Coils"/>
    </source>
</evidence>
<feature type="region of interest" description="Disordered" evidence="2">
    <location>
        <begin position="375"/>
        <end position="412"/>
    </location>
</feature>
<reference evidence="3 4" key="1">
    <citation type="submission" date="2024-09" db="EMBL/GenBank/DDBJ databases">
        <title>T2T genomes of carrot and Alternaria dauci and their utility for understanding host-pathogen interaction during carrot leaf blight disease.</title>
        <authorList>
            <person name="Liu W."/>
            <person name="Xu S."/>
            <person name="Ou C."/>
            <person name="Liu X."/>
            <person name="Zhuang F."/>
            <person name="Deng X.W."/>
        </authorList>
    </citation>
    <scope>NUCLEOTIDE SEQUENCE [LARGE SCALE GENOMIC DNA]</scope>
    <source>
        <strain evidence="3 4">A2016</strain>
    </source>
</reference>
<feature type="compositionally biased region" description="Low complexity" evidence="2">
    <location>
        <begin position="22"/>
        <end position="33"/>
    </location>
</feature>
<dbReference type="Proteomes" id="UP001578633">
    <property type="component" value="Chromosome 8"/>
</dbReference>
<keyword evidence="4" id="KW-1185">Reference proteome</keyword>
<protein>
    <submittedName>
        <fullName evidence="3">Uncharacterized protein</fullName>
    </submittedName>
</protein>
<gene>
    <name evidence="3" type="ORF">ACET3X_008412</name>
</gene>
<dbReference type="EMBL" id="JBHGVX010000008">
    <property type="protein sequence ID" value="KAL1793430.1"/>
    <property type="molecule type" value="Genomic_DNA"/>
</dbReference>
<feature type="coiled-coil region" evidence="1">
    <location>
        <begin position="345"/>
        <end position="372"/>
    </location>
</feature>
<comment type="caution">
    <text evidence="3">The sequence shown here is derived from an EMBL/GenBank/DDBJ whole genome shotgun (WGS) entry which is preliminary data.</text>
</comment>